<evidence type="ECO:0000313" key="2">
    <source>
        <dbReference type="Proteomes" id="UP001017257"/>
    </source>
</evidence>
<organism evidence="1 2">
    <name type="scientific">Microvirga terrae</name>
    <dbReference type="NCBI Taxonomy" id="2740529"/>
    <lineage>
        <taxon>Bacteria</taxon>
        <taxon>Pseudomonadati</taxon>
        <taxon>Pseudomonadota</taxon>
        <taxon>Alphaproteobacteria</taxon>
        <taxon>Hyphomicrobiales</taxon>
        <taxon>Methylobacteriaceae</taxon>
        <taxon>Microvirga</taxon>
    </lineage>
</organism>
<proteinExistence type="predicted"/>
<dbReference type="RefSeq" id="WP_173947470.1">
    <property type="nucleotide sequence ID" value="NZ_CP102845.1"/>
</dbReference>
<accession>A0ABY5RVU5</accession>
<evidence type="ECO:0000313" key="1">
    <source>
        <dbReference type="EMBL" id="UVF21363.1"/>
    </source>
</evidence>
<keyword evidence="2" id="KW-1185">Reference proteome</keyword>
<sequence length="115" mass="13051">MTTNKINKLHSAEDSIIALNGEIAERRRAEARIKDAKASSGRENLTPEEDETLEECKARLARRTKSDECAALAKSLRGTLSNFLRSRKRRHPELMAKSLKVIDERRLVLPKKVRG</sequence>
<gene>
    <name evidence="1" type="ORF">HPT29_009655</name>
</gene>
<dbReference type="Proteomes" id="UP001017257">
    <property type="component" value="Chromosome"/>
</dbReference>
<dbReference type="EMBL" id="CP102845">
    <property type="protein sequence ID" value="UVF21363.1"/>
    <property type="molecule type" value="Genomic_DNA"/>
</dbReference>
<protein>
    <submittedName>
        <fullName evidence="1">Uncharacterized protein</fullName>
    </submittedName>
</protein>
<reference evidence="1" key="1">
    <citation type="submission" date="2022-08" db="EMBL/GenBank/DDBJ databases">
        <title>Microvirga terrae sp. nov., isolated from soil.</title>
        <authorList>
            <person name="Kim K.H."/>
            <person name="Seo Y.L."/>
            <person name="Kim J.M."/>
            <person name="Lee J.K."/>
            <person name="Han D.M."/>
            <person name="Jeon C.O."/>
        </authorList>
    </citation>
    <scope>NUCLEOTIDE SEQUENCE</scope>
    <source>
        <strain evidence="1">R24</strain>
    </source>
</reference>
<name>A0ABY5RVU5_9HYPH</name>